<evidence type="ECO:0000313" key="3">
    <source>
        <dbReference type="Proteomes" id="UP000238348"/>
    </source>
</evidence>
<evidence type="ECO:0000256" key="1">
    <source>
        <dbReference type="SAM" id="MobiDB-lite"/>
    </source>
</evidence>
<sequence length="59" mass="6546">MSATSKGPEPGAKGVGRDLAAPLPPLAPPKVSWWGRLVDFVFRRKKKRTRLTSTVYPLR</sequence>
<feature type="region of interest" description="Disordered" evidence="1">
    <location>
        <begin position="1"/>
        <end position="24"/>
    </location>
</feature>
<accession>A0A2L0F339</accession>
<dbReference type="AlphaFoldDB" id="A0A2L0F339"/>
<reference evidence="2 3" key="1">
    <citation type="submission" date="2015-09" db="EMBL/GenBank/DDBJ databases">
        <title>Sorangium comparison.</title>
        <authorList>
            <person name="Zaburannyi N."/>
            <person name="Bunk B."/>
            <person name="Overmann J."/>
            <person name="Mueller R."/>
        </authorList>
    </citation>
    <scope>NUCLEOTIDE SEQUENCE [LARGE SCALE GENOMIC DNA]</scope>
    <source>
        <strain evidence="2 3">So ce26</strain>
    </source>
</reference>
<evidence type="ECO:0000313" key="2">
    <source>
        <dbReference type="EMBL" id="AUX45956.1"/>
    </source>
</evidence>
<proteinExistence type="predicted"/>
<gene>
    <name evidence="2" type="ORF">SOCE26_074580</name>
</gene>
<dbReference type="Proteomes" id="UP000238348">
    <property type="component" value="Chromosome"/>
</dbReference>
<protein>
    <submittedName>
        <fullName evidence="2">Uncharacterized protein</fullName>
    </submittedName>
</protein>
<name>A0A2L0F339_SORCE</name>
<organism evidence="2 3">
    <name type="scientific">Sorangium cellulosum</name>
    <name type="common">Polyangium cellulosum</name>
    <dbReference type="NCBI Taxonomy" id="56"/>
    <lineage>
        <taxon>Bacteria</taxon>
        <taxon>Pseudomonadati</taxon>
        <taxon>Myxococcota</taxon>
        <taxon>Polyangia</taxon>
        <taxon>Polyangiales</taxon>
        <taxon>Polyangiaceae</taxon>
        <taxon>Sorangium</taxon>
    </lineage>
</organism>
<dbReference type="EMBL" id="CP012673">
    <property type="protein sequence ID" value="AUX45956.1"/>
    <property type="molecule type" value="Genomic_DNA"/>
</dbReference>